<accession>A0ACC0YUQ6</accession>
<dbReference type="EMBL" id="CM047739">
    <property type="protein sequence ID" value="KAJ0042134.1"/>
    <property type="molecule type" value="Genomic_DNA"/>
</dbReference>
<comment type="caution">
    <text evidence="1">The sequence shown here is derived from an EMBL/GenBank/DDBJ whole genome shotgun (WGS) entry which is preliminary data.</text>
</comment>
<sequence length="313" mass="34582">MATAESNAMVGGDGAQSYAKNSSYQRLVLDVAKEMINEAIANKLDLGIFHASKPFQIADFGCSTGPNTFIAVQNIIDAVEQKCPFQSRLFPKSTLNLIHSSSALHWLSKVPEEILDRNSPAWNKGSIYCTGLVKEVTKAYSAQFKTDMESFLNARAQELAAGGLMVIVLSGLPNGISKSETAEGKIYDLLGSSLIHMANLGLISEVKVDLFNIPVYYPTAKEVEAIIKKNGLFSIERMNIFTPNLTDIKLSVKYYTSLVRAAYEGLVKKHFGNEFVDKIFSHFTAKIAENFSLIDLKNNVKVNIFFVLKRFSN</sequence>
<evidence type="ECO:0000313" key="1">
    <source>
        <dbReference type="EMBL" id="KAJ0042134.1"/>
    </source>
</evidence>
<organism evidence="1 2">
    <name type="scientific">Pistacia integerrima</name>
    <dbReference type="NCBI Taxonomy" id="434235"/>
    <lineage>
        <taxon>Eukaryota</taxon>
        <taxon>Viridiplantae</taxon>
        <taxon>Streptophyta</taxon>
        <taxon>Embryophyta</taxon>
        <taxon>Tracheophyta</taxon>
        <taxon>Spermatophyta</taxon>
        <taxon>Magnoliopsida</taxon>
        <taxon>eudicotyledons</taxon>
        <taxon>Gunneridae</taxon>
        <taxon>Pentapetalae</taxon>
        <taxon>rosids</taxon>
        <taxon>malvids</taxon>
        <taxon>Sapindales</taxon>
        <taxon>Anacardiaceae</taxon>
        <taxon>Pistacia</taxon>
    </lineage>
</organism>
<evidence type="ECO:0000313" key="2">
    <source>
        <dbReference type="Proteomes" id="UP001163603"/>
    </source>
</evidence>
<gene>
    <name evidence="1" type="ORF">Pint_18685</name>
</gene>
<dbReference type="Proteomes" id="UP001163603">
    <property type="component" value="Chromosome 4"/>
</dbReference>
<protein>
    <submittedName>
        <fullName evidence="1">Uncharacterized protein</fullName>
    </submittedName>
</protein>
<keyword evidence="2" id="KW-1185">Reference proteome</keyword>
<reference evidence="2" key="1">
    <citation type="journal article" date="2023" name="G3 (Bethesda)">
        <title>Genome assembly and association tests identify interacting loci associated with vigor, precocity, and sex in interspecific pistachio rootstocks.</title>
        <authorList>
            <person name="Palmer W."/>
            <person name="Jacygrad E."/>
            <person name="Sagayaradj S."/>
            <person name="Cavanaugh K."/>
            <person name="Han R."/>
            <person name="Bertier L."/>
            <person name="Beede B."/>
            <person name="Kafkas S."/>
            <person name="Golino D."/>
            <person name="Preece J."/>
            <person name="Michelmore R."/>
        </authorList>
    </citation>
    <scope>NUCLEOTIDE SEQUENCE [LARGE SCALE GENOMIC DNA]</scope>
</reference>
<name>A0ACC0YUQ6_9ROSI</name>
<proteinExistence type="predicted"/>